<keyword evidence="2" id="KW-1185">Reference proteome</keyword>
<organism evidence="1 2">
    <name type="scientific">Sistotremastrum niveocremeum HHB9708</name>
    <dbReference type="NCBI Taxonomy" id="1314777"/>
    <lineage>
        <taxon>Eukaryota</taxon>
        <taxon>Fungi</taxon>
        <taxon>Dikarya</taxon>
        <taxon>Basidiomycota</taxon>
        <taxon>Agaricomycotina</taxon>
        <taxon>Agaricomycetes</taxon>
        <taxon>Sistotremastrales</taxon>
        <taxon>Sistotremastraceae</taxon>
        <taxon>Sertulicium</taxon>
        <taxon>Sertulicium niveocremeum</taxon>
    </lineage>
</organism>
<dbReference type="OrthoDB" id="2269034at2759"/>
<accession>A0A164VDU1</accession>
<dbReference type="AlphaFoldDB" id="A0A164VDU1"/>
<protein>
    <recommendedName>
        <fullName evidence="3">F-box domain-containing protein</fullName>
    </recommendedName>
</protein>
<gene>
    <name evidence="1" type="ORF">SISNIDRAFT_549300</name>
</gene>
<evidence type="ECO:0000313" key="2">
    <source>
        <dbReference type="Proteomes" id="UP000076722"/>
    </source>
</evidence>
<name>A0A164VDU1_9AGAM</name>
<evidence type="ECO:0000313" key="1">
    <source>
        <dbReference type="EMBL" id="KZS94067.1"/>
    </source>
</evidence>
<sequence>MSQPPKMSKLSDICTEFEMRLADELADEIQQAKLGEARLSDSEHCPHDHLREIEHRLARSMLFLKARQNACTCIGKLSDELVVEVMQYCMLYEHSQPTFRLPSAFALCAKWRTIAINSPSLWSMIALPSPLNLVKLFQGRSGTCLLHVRINNKNFIGNSMESRQLGDRFRYLIPRIANLRIDWENDDPNSQSFSQFIDEHIGRKVFSSLKVLSMNDPRVQGESEALTTPALREFHFHGPPSHVLRVSVTHLVTLYYSWASMTVEQVLDLLVEFPLLEHCHIQNSRPIFSAPPRNDRLPTSLNRLKSLSINVFHVSNMRAILKYLNYPASANLSIETLLDPAGDTVTSVGFVEFVKSLLPTNFDEMATLWDFGRVVYTFAPVDKSISRLEIGFRLDVDAKVEIRGCHLFINSEATRNVSRMHLRARTLGNTRWQIEVLRNLPLLTHIRLGASENDFDNFLTALEETPDVVCPLLRSLDCTGTEFNNARMKHFLNFRQEMGVGLHELKFTKGCCQPDTDGLSSLIPQLYELDPEPASTGIP</sequence>
<reference evidence="1 2" key="1">
    <citation type="journal article" date="2016" name="Mol. Biol. Evol.">
        <title>Comparative Genomics of Early-Diverging Mushroom-Forming Fungi Provides Insights into the Origins of Lignocellulose Decay Capabilities.</title>
        <authorList>
            <person name="Nagy L.G."/>
            <person name="Riley R."/>
            <person name="Tritt A."/>
            <person name="Adam C."/>
            <person name="Daum C."/>
            <person name="Floudas D."/>
            <person name="Sun H."/>
            <person name="Yadav J.S."/>
            <person name="Pangilinan J."/>
            <person name="Larsson K.H."/>
            <person name="Matsuura K."/>
            <person name="Barry K."/>
            <person name="Labutti K."/>
            <person name="Kuo R."/>
            <person name="Ohm R.A."/>
            <person name="Bhattacharya S.S."/>
            <person name="Shirouzu T."/>
            <person name="Yoshinaga Y."/>
            <person name="Martin F.M."/>
            <person name="Grigoriev I.V."/>
            <person name="Hibbett D.S."/>
        </authorList>
    </citation>
    <scope>NUCLEOTIDE SEQUENCE [LARGE SCALE GENOMIC DNA]</scope>
    <source>
        <strain evidence="1 2">HHB9708</strain>
    </source>
</reference>
<dbReference type="Proteomes" id="UP000076722">
    <property type="component" value="Unassembled WGS sequence"/>
</dbReference>
<proteinExistence type="predicted"/>
<evidence type="ECO:0008006" key="3">
    <source>
        <dbReference type="Google" id="ProtNLM"/>
    </source>
</evidence>
<dbReference type="EMBL" id="KV419405">
    <property type="protein sequence ID" value="KZS94067.1"/>
    <property type="molecule type" value="Genomic_DNA"/>
</dbReference>